<dbReference type="Proteomes" id="UP001152795">
    <property type="component" value="Unassembled WGS sequence"/>
</dbReference>
<feature type="non-terminal residue" evidence="1">
    <location>
        <position position="146"/>
    </location>
</feature>
<evidence type="ECO:0000313" key="1">
    <source>
        <dbReference type="EMBL" id="CAB4023087.1"/>
    </source>
</evidence>
<dbReference type="AlphaFoldDB" id="A0A7D9KYR8"/>
<gene>
    <name evidence="1" type="ORF">PACLA_8A013003</name>
</gene>
<name>A0A7D9KYR8_PARCT</name>
<sequence length="146" mass="16607">METIGVFKWKVPDYSKFTVDFNSQQYLPSSSDCVALETSADSSCFRSFSILVSGNEDMHTELRVRCVVELALFIEFYMSDEDIFRKMSAQKKHLKDTGSHFEDIANDRSLLEAIYQKEIISTCKPSSDSGVLQLLALGSIIRRKIM</sequence>
<dbReference type="EMBL" id="CACRXK020012308">
    <property type="protein sequence ID" value="CAB4023087.1"/>
    <property type="molecule type" value="Genomic_DNA"/>
</dbReference>
<comment type="caution">
    <text evidence="1">The sequence shown here is derived from an EMBL/GenBank/DDBJ whole genome shotgun (WGS) entry which is preliminary data.</text>
</comment>
<evidence type="ECO:0000313" key="2">
    <source>
        <dbReference type="Proteomes" id="UP001152795"/>
    </source>
</evidence>
<keyword evidence="2" id="KW-1185">Reference proteome</keyword>
<protein>
    <submittedName>
        <fullName evidence="1">Uncharacterized protein</fullName>
    </submittedName>
</protein>
<proteinExistence type="predicted"/>
<accession>A0A7D9KYR8</accession>
<reference evidence="1" key="1">
    <citation type="submission" date="2020-04" db="EMBL/GenBank/DDBJ databases">
        <authorList>
            <person name="Alioto T."/>
            <person name="Alioto T."/>
            <person name="Gomez Garrido J."/>
        </authorList>
    </citation>
    <scope>NUCLEOTIDE SEQUENCE</scope>
    <source>
        <strain evidence="1">A484AB</strain>
    </source>
</reference>
<organism evidence="1 2">
    <name type="scientific">Paramuricea clavata</name>
    <name type="common">Red gorgonian</name>
    <name type="synonym">Violescent sea-whip</name>
    <dbReference type="NCBI Taxonomy" id="317549"/>
    <lineage>
        <taxon>Eukaryota</taxon>
        <taxon>Metazoa</taxon>
        <taxon>Cnidaria</taxon>
        <taxon>Anthozoa</taxon>
        <taxon>Octocorallia</taxon>
        <taxon>Malacalcyonacea</taxon>
        <taxon>Plexauridae</taxon>
        <taxon>Paramuricea</taxon>
    </lineage>
</organism>